<feature type="domain" description="HTH arsR-type" evidence="4">
    <location>
        <begin position="8"/>
        <end position="119"/>
    </location>
</feature>
<name>A0A455SH26_9CHLR</name>
<evidence type="ECO:0000256" key="1">
    <source>
        <dbReference type="ARBA" id="ARBA00023015"/>
    </source>
</evidence>
<dbReference type="InterPro" id="IPR036390">
    <property type="entry name" value="WH_DNA-bd_sf"/>
</dbReference>
<dbReference type="GO" id="GO:0003677">
    <property type="term" value="F:DNA binding"/>
    <property type="evidence" value="ECO:0007669"/>
    <property type="project" value="UniProtKB-KW"/>
</dbReference>
<keyword evidence="1" id="KW-0805">Transcription regulation</keyword>
<dbReference type="GO" id="GO:0003700">
    <property type="term" value="F:DNA-binding transcription factor activity"/>
    <property type="evidence" value="ECO:0007669"/>
    <property type="project" value="InterPro"/>
</dbReference>
<evidence type="ECO:0000256" key="3">
    <source>
        <dbReference type="ARBA" id="ARBA00023163"/>
    </source>
</evidence>
<keyword evidence="2" id="KW-0238">DNA-binding</keyword>
<evidence type="ECO:0000256" key="2">
    <source>
        <dbReference type="ARBA" id="ARBA00023125"/>
    </source>
</evidence>
<evidence type="ECO:0000259" key="4">
    <source>
        <dbReference type="PROSITE" id="PS50987"/>
    </source>
</evidence>
<dbReference type="Gene3D" id="1.10.10.10">
    <property type="entry name" value="Winged helix-like DNA-binding domain superfamily/Winged helix DNA-binding domain"/>
    <property type="match status" value="1"/>
</dbReference>
<dbReference type="PANTHER" id="PTHR43132:SF2">
    <property type="entry name" value="ARSENICAL RESISTANCE OPERON REPRESSOR ARSR-RELATED"/>
    <property type="match status" value="1"/>
</dbReference>
<dbReference type="AlphaFoldDB" id="A0A455SH26"/>
<evidence type="ECO:0000313" key="5">
    <source>
        <dbReference type="EMBL" id="BBH86668.1"/>
    </source>
</evidence>
<dbReference type="InterPro" id="IPR011991">
    <property type="entry name" value="ArsR-like_HTH"/>
</dbReference>
<dbReference type="PANTHER" id="PTHR43132">
    <property type="entry name" value="ARSENICAL RESISTANCE OPERON REPRESSOR ARSR-RELATED"/>
    <property type="match status" value="1"/>
</dbReference>
<dbReference type="SMART" id="SM00418">
    <property type="entry name" value="HTH_ARSR"/>
    <property type="match status" value="1"/>
</dbReference>
<dbReference type="PROSITE" id="PS50987">
    <property type="entry name" value="HTH_ARSR_2"/>
    <property type="match status" value="1"/>
</dbReference>
<dbReference type="InterPro" id="IPR001845">
    <property type="entry name" value="HTH_ArsR_DNA-bd_dom"/>
</dbReference>
<protein>
    <submittedName>
        <fullName evidence="5">Transcriptional regulator</fullName>
    </submittedName>
</protein>
<gene>
    <name evidence="5" type="ORF">KTC_14190</name>
</gene>
<dbReference type="InterPro" id="IPR036388">
    <property type="entry name" value="WH-like_DNA-bd_sf"/>
</dbReference>
<dbReference type="EMBL" id="AP019376">
    <property type="protein sequence ID" value="BBH86668.1"/>
    <property type="molecule type" value="Genomic_DNA"/>
</dbReference>
<organism evidence="5">
    <name type="scientific">Thermosporothrix sp. COM3</name>
    <dbReference type="NCBI Taxonomy" id="2490863"/>
    <lineage>
        <taxon>Bacteria</taxon>
        <taxon>Bacillati</taxon>
        <taxon>Chloroflexota</taxon>
        <taxon>Ktedonobacteria</taxon>
        <taxon>Ktedonobacterales</taxon>
        <taxon>Thermosporotrichaceae</taxon>
        <taxon>Thermosporothrix</taxon>
    </lineage>
</organism>
<proteinExistence type="predicted"/>
<dbReference type="SUPFAM" id="SSF46785">
    <property type="entry name" value="Winged helix' DNA-binding domain"/>
    <property type="match status" value="1"/>
</dbReference>
<accession>A0A455SH26</accession>
<dbReference type="CDD" id="cd00090">
    <property type="entry name" value="HTH_ARSR"/>
    <property type="match status" value="1"/>
</dbReference>
<sequence length="122" mass="13973">MAEHVCYTIGMEQIQLAKIAAAFSDPIRVRIMDILIQGRDENCVSAPHPELPHAICPYVDVLPKLGNIARSKLSYHLKELRDAELVEERRMGKQVFYLVNQQTIGQFLHMLEQRYLGQGRKA</sequence>
<dbReference type="InterPro" id="IPR051011">
    <property type="entry name" value="Metal_resp_trans_reg"/>
</dbReference>
<reference evidence="5" key="1">
    <citation type="submission" date="2018-12" db="EMBL/GenBank/DDBJ databases">
        <title>Novel natural products biosynthetic potential of the class Ktedonobacteria.</title>
        <authorList>
            <person name="Zheng Y."/>
            <person name="Saitou A."/>
            <person name="Wang C.M."/>
            <person name="Toyoda A."/>
            <person name="Minakuchi Y."/>
            <person name="Sekiguchi Y."/>
            <person name="Ueda K."/>
            <person name="Takano H."/>
            <person name="Sakai Y."/>
            <person name="Yokota A."/>
            <person name="Yabe S."/>
        </authorList>
    </citation>
    <scope>NUCLEOTIDE SEQUENCE</scope>
    <source>
        <strain evidence="5">COM3</strain>
    </source>
</reference>
<keyword evidence="3" id="KW-0804">Transcription</keyword>